<keyword evidence="5 7" id="KW-0378">Hydrolase</keyword>
<evidence type="ECO:0000256" key="1">
    <source>
        <dbReference type="ARBA" id="ARBA00010491"/>
    </source>
</evidence>
<comment type="function">
    <text evidence="7">Catalyzes the removal of dipeptides from the N-terminus of oligopeptides.</text>
</comment>
<accession>A0ABS1HK78</accession>
<dbReference type="InterPro" id="IPR043504">
    <property type="entry name" value="Peptidase_S1_PA_chymotrypsin"/>
</dbReference>
<evidence type="ECO:0000256" key="2">
    <source>
        <dbReference type="ARBA" id="ARBA00022438"/>
    </source>
</evidence>
<dbReference type="InterPro" id="IPR009003">
    <property type="entry name" value="Peptidase_S1_PA"/>
</dbReference>
<dbReference type="Pfam" id="PF10459">
    <property type="entry name" value="Peptidase_S46"/>
    <property type="match status" value="1"/>
</dbReference>
<keyword evidence="3 7" id="KW-0645">Protease</keyword>
<dbReference type="Proteomes" id="UP000605676">
    <property type="component" value="Unassembled WGS sequence"/>
</dbReference>
<evidence type="ECO:0000313" key="9">
    <source>
        <dbReference type="Proteomes" id="UP000605676"/>
    </source>
</evidence>
<reference evidence="8 9" key="1">
    <citation type="submission" date="2021-01" db="EMBL/GenBank/DDBJ databases">
        <title>Carboxyliciviraga sp.nov., isolated from coastal sediments.</title>
        <authorList>
            <person name="Lu D."/>
            <person name="Zhang T."/>
        </authorList>
    </citation>
    <scope>NUCLEOTIDE SEQUENCE [LARGE SCALE GENOMIC DNA]</scope>
    <source>
        <strain evidence="8 9">N1Y132</strain>
    </source>
</reference>
<dbReference type="EMBL" id="JAENRR010000024">
    <property type="protein sequence ID" value="MBK3517957.1"/>
    <property type="molecule type" value="Genomic_DNA"/>
</dbReference>
<protein>
    <recommendedName>
        <fullName evidence="7">Dipeptidyl-peptidase</fullName>
        <ecNumber evidence="7">3.4.14.-</ecNumber>
    </recommendedName>
</protein>
<dbReference type="PANTHER" id="PTHR38469:SF1">
    <property type="entry name" value="PERIPLASMIC PEPTIDASE SUBFAMILY S1B"/>
    <property type="match status" value="1"/>
</dbReference>
<dbReference type="PANTHER" id="PTHR38469">
    <property type="entry name" value="PERIPLASMIC PEPTIDASE SUBFAMILY S1B"/>
    <property type="match status" value="1"/>
</dbReference>
<comment type="caution">
    <text evidence="8">The sequence shown here is derived from an EMBL/GenBank/DDBJ whole genome shotgun (WGS) entry which is preliminary data.</text>
</comment>
<evidence type="ECO:0000256" key="7">
    <source>
        <dbReference type="RuleBase" id="RU366067"/>
    </source>
</evidence>
<keyword evidence="2 7" id="KW-0031">Aminopeptidase</keyword>
<evidence type="ECO:0000256" key="4">
    <source>
        <dbReference type="ARBA" id="ARBA00022729"/>
    </source>
</evidence>
<dbReference type="SUPFAM" id="SSF50494">
    <property type="entry name" value="Trypsin-like serine proteases"/>
    <property type="match status" value="1"/>
</dbReference>
<gene>
    <name evidence="8" type="ORF">JIV24_11490</name>
</gene>
<keyword evidence="6 7" id="KW-0720">Serine protease</keyword>
<proteinExistence type="inferred from homology"/>
<evidence type="ECO:0000256" key="3">
    <source>
        <dbReference type="ARBA" id="ARBA00022670"/>
    </source>
</evidence>
<keyword evidence="9" id="KW-1185">Reference proteome</keyword>
<name>A0ABS1HK78_9BACT</name>
<evidence type="ECO:0000313" key="8">
    <source>
        <dbReference type="EMBL" id="MBK3517957.1"/>
    </source>
</evidence>
<dbReference type="RefSeq" id="WP_200465186.1">
    <property type="nucleotide sequence ID" value="NZ_JAENRR010000024.1"/>
</dbReference>
<keyword evidence="4" id="KW-0732">Signal</keyword>
<dbReference type="InterPro" id="IPR019500">
    <property type="entry name" value="Pep_S46"/>
</dbReference>
<evidence type="ECO:0000256" key="5">
    <source>
        <dbReference type="ARBA" id="ARBA00022801"/>
    </source>
</evidence>
<organism evidence="8 9">
    <name type="scientific">Carboxylicivirga marina</name>
    <dbReference type="NCBI Taxonomy" id="2800988"/>
    <lineage>
        <taxon>Bacteria</taxon>
        <taxon>Pseudomonadati</taxon>
        <taxon>Bacteroidota</taxon>
        <taxon>Bacteroidia</taxon>
        <taxon>Marinilabiliales</taxon>
        <taxon>Marinilabiliaceae</taxon>
        <taxon>Carboxylicivirga</taxon>
    </lineage>
</organism>
<dbReference type="EC" id="3.4.14.-" evidence="7"/>
<sequence>MRILIITIIIIICSAAAKADEGMWLPYLLSNKQIEQMQEKGLKIPFESIYSHSKPSLKDAIVSLDDGACTGEFISNKGLLLTNHHCGYNEIQQHSSVEHNFLADGFWASSHAEELANPGKTATLLIEAHDVTSQIKQQVQGKLGGKRQIAVDSLISIIEAEAAEKYKLDATIKPLFSGNTYILFLTQTFRDVRLVGTPPSSIGKFGGDTDNWMWPRHTGDFSFFRVYCAPDGSAADYSPENIPFTPKMHLKINAQGIEKGDYTMTLGYPGHTQRYLSSFGIKEINEVINPIIAEVRGIKQDIWSTAMQSSETINIKYAAKYSESSNYWKYVIGQNKALDKLSILEQRQQREESFKEWSSEDSARHNKYNNTLSVIEASYLLGSKLTLAETITQETMLEGPEIVKFALEISSLFMELLDKKPGSEEYTIQLQETIASIEQLHKDFDALVDKAVFEAMLSYYLDNMPAKLRPETQSLLGKKYMLDISAYTMHLYEKTALTNTNKLKKLIQEGDEDAFFEDPAIAFSYQILSHFYQMLDIHEKLNSQYEDAQRLLVEGYIQQNSDNSFYPDANSTLRLSYGNIGDYEPKDGVKYKYMTTLTGIFEKEDNTQPDFTVPNQLKRLYKSKDFGSYSLPNGRMPVCFLTNNDITGGNSGSPVLNDSGELVGLAFDGNWEAMTSDLAYEEKLQKCICVDIRYVLFIVDKMANAQNLIEELDFAHQ</sequence>
<dbReference type="Gene3D" id="2.40.10.10">
    <property type="entry name" value="Trypsin-like serine proteases"/>
    <property type="match status" value="1"/>
</dbReference>
<evidence type="ECO:0000256" key="6">
    <source>
        <dbReference type="ARBA" id="ARBA00022825"/>
    </source>
</evidence>
<comment type="similarity">
    <text evidence="1 7">Belongs to the peptidase S46 family.</text>
</comment>